<keyword evidence="3" id="KW-0804">Transcription</keyword>
<dbReference type="InterPro" id="IPR000524">
    <property type="entry name" value="Tscrpt_reg_HTH_GntR"/>
</dbReference>
<evidence type="ECO:0000313" key="5">
    <source>
        <dbReference type="EMBL" id="RZU42083.1"/>
    </source>
</evidence>
<evidence type="ECO:0000313" key="6">
    <source>
        <dbReference type="Proteomes" id="UP000292958"/>
    </source>
</evidence>
<dbReference type="InterPro" id="IPR036390">
    <property type="entry name" value="WH_DNA-bd_sf"/>
</dbReference>
<dbReference type="GO" id="GO:0003677">
    <property type="term" value="F:DNA binding"/>
    <property type="evidence" value="ECO:0007669"/>
    <property type="project" value="UniProtKB-KW"/>
</dbReference>
<dbReference type="Pfam" id="PF07729">
    <property type="entry name" value="FCD"/>
    <property type="match status" value="1"/>
</dbReference>
<dbReference type="AlphaFoldDB" id="A0A4Q7YY37"/>
<gene>
    <name evidence="5" type="ORF">BDD14_3629</name>
</gene>
<name>A0A4Q7YY37_9BACT</name>
<dbReference type="SUPFAM" id="SSF46785">
    <property type="entry name" value="Winged helix' DNA-binding domain"/>
    <property type="match status" value="1"/>
</dbReference>
<dbReference type="EMBL" id="SHKW01000001">
    <property type="protein sequence ID" value="RZU42083.1"/>
    <property type="molecule type" value="Genomic_DNA"/>
</dbReference>
<dbReference type="PROSITE" id="PS50949">
    <property type="entry name" value="HTH_GNTR"/>
    <property type="match status" value="1"/>
</dbReference>
<dbReference type="Pfam" id="PF00392">
    <property type="entry name" value="GntR"/>
    <property type="match status" value="1"/>
</dbReference>
<evidence type="ECO:0000256" key="1">
    <source>
        <dbReference type="ARBA" id="ARBA00023015"/>
    </source>
</evidence>
<proteinExistence type="predicted"/>
<dbReference type="PANTHER" id="PTHR43537">
    <property type="entry name" value="TRANSCRIPTIONAL REGULATOR, GNTR FAMILY"/>
    <property type="match status" value="1"/>
</dbReference>
<dbReference type="InterPro" id="IPR011711">
    <property type="entry name" value="GntR_C"/>
</dbReference>
<feature type="domain" description="HTH gntR-type" evidence="4">
    <location>
        <begin position="6"/>
        <end position="73"/>
    </location>
</feature>
<dbReference type="InterPro" id="IPR036388">
    <property type="entry name" value="WH-like_DNA-bd_sf"/>
</dbReference>
<dbReference type="SMART" id="SM00895">
    <property type="entry name" value="FCD"/>
    <property type="match status" value="1"/>
</dbReference>
<reference evidence="5 6" key="1">
    <citation type="submission" date="2019-02" db="EMBL/GenBank/DDBJ databases">
        <title>Genomic Encyclopedia of Archaeal and Bacterial Type Strains, Phase II (KMG-II): from individual species to whole genera.</title>
        <authorList>
            <person name="Goeker M."/>
        </authorList>
    </citation>
    <scope>NUCLEOTIDE SEQUENCE [LARGE SCALE GENOMIC DNA]</scope>
    <source>
        <strain evidence="5 6">DSM 18101</strain>
    </source>
</reference>
<dbReference type="InterPro" id="IPR008920">
    <property type="entry name" value="TF_FadR/GntR_C"/>
</dbReference>
<evidence type="ECO:0000259" key="4">
    <source>
        <dbReference type="PROSITE" id="PS50949"/>
    </source>
</evidence>
<dbReference type="GO" id="GO:0003700">
    <property type="term" value="F:DNA-binding transcription factor activity"/>
    <property type="evidence" value="ECO:0007669"/>
    <property type="project" value="InterPro"/>
</dbReference>
<dbReference type="Gene3D" id="1.20.120.530">
    <property type="entry name" value="GntR ligand-binding domain-like"/>
    <property type="match status" value="1"/>
</dbReference>
<dbReference type="Gene3D" id="1.10.10.10">
    <property type="entry name" value="Winged helix-like DNA-binding domain superfamily/Winged helix DNA-binding domain"/>
    <property type="match status" value="1"/>
</dbReference>
<keyword evidence="2" id="KW-0238">DNA-binding</keyword>
<dbReference type="Proteomes" id="UP000292958">
    <property type="component" value="Unassembled WGS sequence"/>
</dbReference>
<dbReference type="PANTHER" id="PTHR43537:SF45">
    <property type="entry name" value="GNTR FAMILY REGULATORY PROTEIN"/>
    <property type="match status" value="1"/>
</dbReference>
<dbReference type="SUPFAM" id="SSF48008">
    <property type="entry name" value="GntR ligand-binding domain-like"/>
    <property type="match status" value="1"/>
</dbReference>
<accession>A0A4Q7YY37</accession>
<evidence type="ECO:0000256" key="2">
    <source>
        <dbReference type="ARBA" id="ARBA00023125"/>
    </source>
</evidence>
<protein>
    <submittedName>
        <fullName evidence="5">GntR family transcriptional regulator</fullName>
    </submittedName>
</protein>
<evidence type="ECO:0000256" key="3">
    <source>
        <dbReference type="ARBA" id="ARBA00023163"/>
    </source>
</evidence>
<comment type="caution">
    <text evidence="5">The sequence shown here is derived from an EMBL/GenBank/DDBJ whole genome shotgun (WGS) entry which is preliminary data.</text>
</comment>
<sequence>MESQMESIVEPLYRKLRQDIVECELTPGRAFSEAEFGRLYTASRTPVREACRRLEHEGLIRIIPFRGYMIAPLSVAEFHDLEEMQLIFEPEAAALAAERANTEELDEMKNLATYEYRVGDRTSYREFIQTNYQLHTLIAQSTRNKRLFELVSNIHIRLMRFFYLGLPFDSYGPALVAEHIRIVDAIRDRDVVEARCRASEHIRMAMERSASLLMSAIRFGEAVFDANSSLDGTITNTRSRARRV</sequence>
<keyword evidence="1" id="KW-0805">Transcription regulation</keyword>
<dbReference type="SMART" id="SM00345">
    <property type="entry name" value="HTH_GNTR"/>
    <property type="match status" value="1"/>
</dbReference>
<organism evidence="5 6">
    <name type="scientific">Edaphobacter modestus</name>
    <dbReference type="NCBI Taxonomy" id="388466"/>
    <lineage>
        <taxon>Bacteria</taxon>
        <taxon>Pseudomonadati</taxon>
        <taxon>Acidobacteriota</taxon>
        <taxon>Terriglobia</taxon>
        <taxon>Terriglobales</taxon>
        <taxon>Acidobacteriaceae</taxon>
        <taxon>Edaphobacter</taxon>
    </lineage>
</organism>
<keyword evidence="6" id="KW-1185">Reference proteome</keyword>